<evidence type="ECO:0000256" key="1">
    <source>
        <dbReference type="SAM" id="MobiDB-lite"/>
    </source>
</evidence>
<dbReference type="HOGENOM" id="CLU_2227593_0_0_1"/>
<dbReference type="AlphaFoldDB" id="A0A0E0HEB5"/>
<feature type="region of interest" description="Disordered" evidence="1">
    <location>
        <begin position="42"/>
        <end position="107"/>
    </location>
</feature>
<keyword evidence="3" id="KW-1185">Reference proteome</keyword>
<name>A0A0E0HEB5_ORYNI</name>
<reference evidence="2" key="1">
    <citation type="submission" date="2015-04" db="UniProtKB">
        <authorList>
            <consortium name="EnsemblPlants"/>
        </authorList>
    </citation>
    <scope>IDENTIFICATION</scope>
    <source>
        <strain evidence="2">SL10</strain>
    </source>
</reference>
<evidence type="ECO:0000313" key="3">
    <source>
        <dbReference type="Proteomes" id="UP000006591"/>
    </source>
</evidence>
<sequence>MYGPKSPVRPSCRLSPGRKGPARPSWAHSAALLSVKTPAVVTVGPTCKSNGKWEKKNLSYPTDSEKSGDERDREENTRLSSSSSPFSTGSCGSGGRATRGSPKSAQN</sequence>
<organism evidence="2">
    <name type="scientific">Oryza nivara</name>
    <name type="common">Indian wild rice</name>
    <name type="synonym">Oryza sativa f. spontanea</name>
    <dbReference type="NCBI Taxonomy" id="4536"/>
    <lineage>
        <taxon>Eukaryota</taxon>
        <taxon>Viridiplantae</taxon>
        <taxon>Streptophyta</taxon>
        <taxon>Embryophyta</taxon>
        <taxon>Tracheophyta</taxon>
        <taxon>Spermatophyta</taxon>
        <taxon>Magnoliopsida</taxon>
        <taxon>Liliopsida</taxon>
        <taxon>Poales</taxon>
        <taxon>Poaceae</taxon>
        <taxon>BOP clade</taxon>
        <taxon>Oryzoideae</taxon>
        <taxon>Oryzeae</taxon>
        <taxon>Oryzinae</taxon>
        <taxon>Oryza</taxon>
    </lineage>
</organism>
<protein>
    <submittedName>
        <fullName evidence="2">Uncharacterized protein</fullName>
    </submittedName>
</protein>
<dbReference type="EnsemblPlants" id="ONIVA05G16730.1">
    <property type="protein sequence ID" value="ONIVA05G16730.1"/>
    <property type="gene ID" value="ONIVA05G16730"/>
</dbReference>
<proteinExistence type="predicted"/>
<dbReference type="Proteomes" id="UP000006591">
    <property type="component" value="Chromosome 5"/>
</dbReference>
<evidence type="ECO:0000313" key="2">
    <source>
        <dbReference type="EnsemblPlants" id="ONIVA05G16730.1"/>
    </source>
</evidence>
<reference evidence="2" key="2">
    <citation type="submission" date="2018-04" db="EMBL/GenBank/DDBJ databases">
        <title>OnivRS2 (Oryza nivara Reference Sequence Version 2).</title>
        <authorList>
            <person name="Zhang J."/>
            <person name="Kudrna D."/>
            <person name="Lee S."/>
            <person name="Talag J."/>
            <person name="Rajasekar S."/>
            <person name="Welchert J."/>
            <person name="Hsing Y.-I."/>
            <person name="Wing R.A."/>
        </authorList>
    </citation>
    <scope>NUCLEOTIDE SEQUENCE [LARGE SCALE GENOMIC DNA]</scope>
    <source>
        <strain evidence="2">SL10</strain>
    </source>
</reference>
<dbReference type="OMA" id="ARPSWAH"/>
<feature type="region of interest" description="Disordered" evidence="1">
    <location>
        <begin position="1"/>
        <end position="25"/>
    </location>
</feature>
<feature type="compositionally biased region" description="Low complexity" evidence="1">
    <location>
        <begin position="80"/>
        <end position="90"/>
    </location>
</feature>
<accession>A0A0E0HEB5</accession>
<dbReference type="Gramene" id="ONIVA05G16730.1">
    <property type="protein sequence ID" value="ONIVA05G16730.1"/>
    <property type="gene ID" value="ONIVA05G16730"/>
</dbReference>
<feature type="compositionally biased region" description="Basic and acidic residues" evidence="1">
    <location>
        <begin position="51"/>
        <end position="77"/>
    </location>
</feature>